<dbReference type="AlphaFoldDB" id="A0A9K3JUX7"/>
<dbReference type="Proteomes" id="UP000215914">
    <property type="component" value="Unassembled WGS sequence"/>
</dbReference>
<organism evidence="1 2">
    <name type="scientific">Helianthus annuus</name>
    <name type="common">Common sunflower</name>
    <dbReference type="NCBI Taxonomy" id="4232"/>
    <lineage>
        <taxon>Eukaryota</taxon>
        <taxon>Viridiplantae</taxon>
        <taxon>Streptophyta</taxon>
        <taxon>Embryophyta</taxon>
        <taxon>Tracheophyta</taxon>
        <taxon>Spermatophyta</taxon>
        <taxon>Magnoliopsida</taxon>
        <taxon>eudicotyledons</taxon>
        <taxon>Gunneridae</taxon>
        <taxon>Pentapetalae</taxon>
        <taxon>asterids</taxon>
        <taxon>campanulids</taxon>
        <taxon>Asterales</taxon>
        <taxon>Asteraceae</taxon>
        <taxon>Asteroideae</taxon>
        <taxon>Heliantheae alliance</taxon>
        <taxon>Heliantheae</taxon>
        <taxon>Helianthus</taxon>
    </lineage>
</organism>
<gene>
    <name evidence="1" type="ORF">HanXRQr2_Chr01g0019841</name>
</gene>
<protein>
    <submittedName>
        <fullName evidence="1">Uncharacterized protein</fullName>
    </submittedName>
</protein>
<accession>A0A9K3JUX7</accession>
<dbReference type="EMBL" id="MNCJ02000316">
    <property type="protein sequence ID" value="KAF5821865.1"/>
    <property type="molecule type" value="Genomic_DNA"/>
</dbReference>
<evidence type="ECO:0000313" key="2">
    <source>
        <dbReference type="Proteomes" id="UP000215914"/>
    </source>
</evidence>
<keyword evidence="2" id="KW-1185">Reference proteome</keyword>
<proteinExistence type="predicted"/>
<reference evidence="1" key="2">
    <citation type="submission" date="2020-06" db="EMBL/GenBank/DDBJ databases">
        <title>Helianthus annuus Genome sequencing and assembly Release 2.</title>
        <authorList>
            <person name="Gouzy J."/>
            <person name="Langlade N."/>
            <person name="Munos S."/>
        </authorList>
    </citation>
    <scope>NUCLEOTIDE SEQUENCE</scope>
    <source>
        <tissue evidence="1">Leaves</tissue>
    </source>
</reference>
<sequence>MDETKKKSEDMSGDPSSGLMWDVKITHFVFALFYDLDVPLFY</sequence>
<dbReference type="Gramene" id="mRNA:HanXRQr2_Chr01g0019841">
    <property type="protein sequence ID" value="mRNA:HanXRQr2_Chr01g0019841"/>
    <property type="gene ID" value="HanXRQr2_Chr01g0019841"/>
</dbReference>
<comment type="caution">
    <text evidence="1">The sequence shown here is derived from an EMBL/GenBank/DDBJ whole genome shotgun (WGS) entry which is preliminary data.</text>
</comment>
<evidence type="ECO:0000313" key="1">
    <source>
        <dbReference type="EMBL" id="KAF5821865.1"/>
    </source>
</evidence>
<name>A0A9K3JUX7_HELAN</name>
<reference evidence="1" key="1">
    <citation type="journal article" date="2017" name="Nature">
        <title>The sunflower genome provides insights into oil metabolism, flowering and Asterid evolution.</title>
        <authorList>
            <person name="Badouin H."/>
            <person name="Gouzy J."/>
            <person name="Grassa C.J."/>
            <person name="Murat F."/>
            <person name="Staton S.E."/>
            <person name="Cottret L."/>
            <person name="Lelandais-Briere C."/>
            <person name="Owens G.L."/>
            <person name="Carrere S."/>
            <person name="Mayjonade B."/>
            <person name="Legrand L."/>
            <person name="Gill N."/>
            <person name="Kane N.C."/>
            <person name="Bowers J.E."/>
            <person name="Hubner S."/>
            <person name="Bellec A."/>
            <person name="Berard A."/>
            <person name="Berges H."/>
            <person name="Blanchet N."/>
            <person name="Boniface M.C."/>
            <person name="Brunel D."/>
            <person name="Catrice O."/>
            <person name="Chaidir N."/>
            <person name="Claudel C."/>
            <person name="Donnadieu C."/>
            <person name="Faraut T."/>
            <person name="Fievet G."/>
            <person name="Helmstetter N."/>
            <person name="King M."/>
            <person name="Knapp S.J."/>
            <person name="Lai Z."/>
            <person name="Le Paslier M.C."/>
            <person name="Lippi Y."/>
            <person name="Lorenzon L."/>
            <person name="Mandel J.R."/>
            <person name="Marage G."/>
            <person name="Marchand G."/>
            <person name="Marquand E."/>
            <person name="Bret-Mestries E."/>
            <person name="Morien E."/>
            <person name="Nambeesan S."/>
            <person name="Nguyen T."/>
            <person name="Pegot-Espagnet P."/>
            <person name="Pouilly N."/>
            <person name="Raftis F."/>
            <person name="Sallet E."/>
            <person name="Schiex T."/>
            <person name="Thomas J."/>
            <person name="Vandecasteele C."/>
            <person name="Vares D."/>
            <person name="Vear F."/>
            <person name="Vautrin S."/>
            <person name="Crespi M."/>
            <person name="Mangin B."/>
            <person name="Burke J.M."/>
            <person name="Salse J."/>
            <person name="Munos S."/>
            <person name="Vincourt P."/>
            <person name="Rieseberg L.H."/>
            <person name="Langlade N.B."/>
        </authorList>
    </citation>
    <scope>NUCLEOTIDE SEQUENCE</scope>
    <source>
        <tissue evidence="1">Leaves</tissue>
    </source>
</reference>